<name>A0ABY0P7X5_9HYPH</name>
<dbReference type="PROSITE" id="PS50949">
    <property type="entry name" value="HTH_GNTR"/>
    <property type="match status" value="1"/>
</dbReference>
<dbReference type="RefSeq" id="WP_091862175.1">
    <property type="nucleotide sequence ID" value="NZ_FNBZ01000010.1"/>
</dbReference>
<keyword evidence="2" id="KW-0663">Pyridoxal phosphate</keyword>
<evidence type="ECO:0000259" key="6">
    <source>
        <dbReference type="PROSITE" id="PS50949"/>
    </source>
</evidence>
<dbReference type="InterPro" id="IPR036388">
    <property type="entry name" value="WH-like_DNA-bd_sf"/>
</dbReference>
<dbReference type="PRINTS" id="PR00035">
    <property type="entry name" value="HTHGNTR"/>
</dbReference>
<comment type="caution">
    <text evidence="7">The sequence shown here is derived from an EMBL/GenBank/DDBJ whole genome shotgun (WGS) entry which is preliminary data.</text>
</comment>
<keyword evidence="7" id="KW-0032">Aminotransferase</keyword>
<dbReference type="SMART" id="SM00345">
    <property type="entry name" value="HTH_GNTR"/>
    <property type="match status" value="1"/>
</dbReference>
<dbReference type="InterPro" id="IPR015421">
    <property type="entry name" value="PyrdxlP-dep_Trfase_major"/>
</dbReference>
<keyword evidence="4" id="KW-0238">DNA-binding</keyword>
<dbReference type="Proteomes" id="UP000199468">
    <property type="component" value="Unassembled WGS sequence"/>
</dbReference>
<dbReference type="InterPro" id="IPR015424">
    <property type="entry name" value="PyrdxlP-dep_Trfase"/>
</dbReference>
<dbReference type="EMBL" id="FNBZ01000010">
    <property type="protein sequence ID" value="SDH63150.1"/>
    <property type="molecule type" value="Genomic_DNA"/>
</dbReference>
<dbReference type="CDD" id="cd07377">
    <property type="entry name" value="WHTH_GntR"/>
    <property type="match status" value="1"/>
</dbReference>
<keyword evidence="7" id="KW-0808">Transferase</keyword>
<dbReference type="Gene3D" id="3.40.640.10">
    <property type="entry name" value="Type I PLP-dependent aspartate aminotransferase-like (Major domain)"/>
    <property type="match status" value="1"/>
</dbReference>
<comment type="similarity">
    <text evidence="1">In the C-terminal section; belongs to the class-I pyridoxal-phosphate-dependent aminotransferase family.</text>
</comment>
<dbReference type="Pfam" id="PF00155">
    <property type="entry name" value="Aminotran_1_2"/>
    <property type="match status" value="1"/>
</dbReference>
<organism evidence="7 8">
    <name type="scientific">Bosea robiniae</name>
    <dbReference type="NCBI Taxonomy" id="1036780"/>
    <lineage>
        <taxon>Bacteria</taxon>
        <taxon>Pseudomonadati</taxon>
        <taxon>Pseudomonadota</taxon>
        <taxon>Alphaproteobacteria</taxon>
        <taxon>Hyphomicrobiales</taxon>
        <taxon>Boseaceae</taxon>
        <taxon>Bosea</taxon>
    </lineage>
</organism>
<dbReference type="InterPro" id="IPR000524">
    <property type="entry name" value="Tscrpt_reg_HTH_GntR"/>
</dbReference>
<dbReference type="CDD" id="cd00609">
    <property type="entry name" value="AAT_like"/>
    <property type="match status" value="1"/>
</dbReference>
<reference evidence="7 8" key="1">
    <citation type="submission" date="2016-10" db="EMBL/GenBank/DDBJ databases">
        <authorList>
            <person name="Varghese N."/>
            <person name="Submissions S."/>
        </authorList>
    </citation>
    <scope>NUCLEOTIDE SEQUENCE [LARGE SCALE GENOMIC DNA]</scope>
    <source>
        <strain evidence="7 8">DSM 26672</strain>
    </source>
</reference>
<gene>
    <name evidence="7" type="ORF">SAMN05421844_11047</name>
</gene>
<dbReference type="Pfam" id="PF00392">
    <property type="entry name" value="GntR"/>
    <property type="match status" value="1"/>
</dbReference>
<dbReference type="InterPro" id="IPR036390">
    <property type="entry name" value="WH_DNA-bd_sf"/>
</dbReference>
<dbReference type="GO" id="GO:0008483">
    <property type="term" value="F:transaminase activity"/>
    <property type="evidence" value="ECO:0007669"/>
    <property type="project" value="UniProtKB-KW"/>
</dbReference>
<keyword evidence="5" id="KW-0804">Transcription</keyword>
<accession>A0ABY0P7X5</accession>
<evidence type="ECO:0000256" key="1">
    <source>
        <dbReference type="ARBA" id="ARBA00005384"/>
    </source>
</evidence>
<sequence length="513" mass="55327">MVKREEGALLQSIVLDREGEHGLSVQICAGLRELILGGTLKVGERLPATRTLAQEFKVARTTIVESFERLAAEGLIETRVGSGTYVSQALANERPAPAATATAAPTARVKLAQAMNTASKLFGTRLPHQPRAFTTAMPAFDAFPMAQWARLSGKHWRKPRHQVLGYPDPHGERGLRQAIAAHLRLNRGIACEWQQVFVVAGAQQAFQLIAATLLDPGDTVWFEDPGAIGARNSMIQSGVEIVPVPVDEAGLVVEEGLRRAPEFRLAFVTPAHQQPLGAKMSLERRLALLEAAEASGAWIIEDDWDGEFCFQGAPMATLTSIDRSGRVIYVGTFSKTLFPSLRLGFLVAPPHLVEQIGICLEAFSPGVPTALQGIVADFIVEGHFATHVRRMRKLYQERYQALEDAAREHLASDLEVVPTQTGMHTIAYLRGGLDAVALTQAAARRGVTVAPISRFCLEPVARDGLVLGFSGFTPAEIKTGVLDLRRAIDDLMAGGEWTGASAGMALSGKPNSA</sequence>
<dbReference type="PANTHER" id="PTHR46577:SF1">
    <property type="entry name" value="HTH-TYPE TRANSCRIPTIONAL REGULATORY PROTEIN GABR"/>
    <property type="match status" value="1"/>
</dbReference>
<evidence type="ECO:0000256" key="3">
    <source>
        <dbReference type="ARBA" id="ARBA00023015"/>
    </source>
</evidence>
<evidence type="ECO:0000256" key="2">
    <source>
        <dbReference type="ARBA" id="ARBA00022898"/>
    </source>
</evidence>
<keyword evidence="8" id="KW-1185">Reference proteome</keyword>
<dbReference type="PANTHER" id="PTHR46577">
    <property type="entry name" value="HTH-TYPE TRANSCRIPTIONAL REGULATORY PROTEIN GABR"/>
    <property type="match status" value="1"/>
</dbReference>
<keyword evidence="3" id="KW-0805">Transcription regulation</keyword>
<evidence type="ECO:0000256" key="5">
    <source>
        <dbReference type="ARBA" id="ARBA00023163"/>
    </source>
</evidence>
<evidence type="ECO:0000313" key="8">
    <source>
        <dbReference type="Proteomes" id="UP000199468"/>
    </source>
</evidence>
<evidence type="ECO:0000256" key="4">
    <source>
        <dbReference type="ARBA" id="ARBA00023125"/>
    </source>
</evidence>
<dbReference type="InterPro" id="IPR051446">
    <property type="entry name" value="HTH_trans_reg/aminotransferase"/>
</dbReference>
<proteinExistence type="inferred from homology"/>
<dbReference type="SUPFAM" id="SSF53383">
    <property type="entry name" value="PLP-dependent transferases"/>
    <property type="match status" value="1"/>
</dbReference>
<protein>
    <submittedName>
        <fullName evidence="7">GntR family transcriptional regulator / MocR family aminotransferase</fullName>
    </submittedName>
</protein>
<feature type="domain" description="HTH gntR-type" evidence="6">
    <location>
        <begin position="21"/>
        <end position="89"/>
    </location>
</feature>
<dbReference type="SUPFAM" id="SSF46785">
    <property type="entry name" value="Winged helix' DNA-binding domain"/>
    <property type="match status" value="1"/>
</dbReference>
<dbReference type="InterPro" id="IPR004839">
    <property type="entry name" value="Aminotransferase_I/II_large"/>
</dbReference>
<dbReference type="Gene3D" id="1.10.10.10">
    <property type="entry name" value="Winged helix-like DNA-binding domain superfamily/Winged helix DNA-binding domain"/>
    <property type="match status" value="1"/>
</dbReference>
<evidence type="ECO:0000313" key="7">
    <source>
        <dbReference type="EMBL" id="SDH63150.1"/>
    </source>
</evidence>